<reference evidence="4 5" key="1">
    <citation type="submission" date="2007-08" db="EMBL/GenBank/DDBJ databases">
        <authorList>
            <person name="Fulton L."/>
            <person name="Clifton S."/>
            <person name="Fulton B."/>
            <person name="Xu J."/>
            <person name="Minx P."/>
            <person name="Pepin K.H."/>
            <person name="Johnson M."/>
            <person name="Thiruvilangam P."/>
            <person name="Bhonagiri V."/>
            <person name="Nash W.E."/>
            <person name="Mardis E.R."/>
            <person name="Wilson R.K."/>
        </authorList>
    </citation>
    <scope>NUCLEOTIDE SEQUENCE [LARGE SCALE GENOMIC DNA]</scope>
    <source>
        <strain evidence="5">ATCC BAA-613 / DSM 15670 / CCUG 46953 / JCM 12243 / WAL 16351</strain>
    </source>
</reference>
<proteinExistence type="predicted"/>
<name>A8RJL6_ENTBW</name>
<dbReference type="SUPFAM" id="SSF52922">
    <property type="entry name" value="TK C-terminal domain-like"/>
    <property type="match status" value="1"/>
</dbReference>
<comment type="caution">
    <text evidence="4">The sequence shown here is derived from an EMBL/GenBank/DDBJ whole genome shotgun (WGS) entry which is preliminary data.</text>
</comment>
<dbReference type="InterPro" id="IPR009014">
    <property type="entry name" value="Transketo_C/PFOR_II"/>
</dbReference>
<dbReference type="PANTHER" id="PTHR32154">
    <property type="entry name" value="PYRUVATE-FLAVODOXIN OXIDOREDUCTASE-RELATED"/>
    <property type="match status" value="1"/>
</dbReference>
<sequence>MIMGELRFMQGNETMTEGAIAAGARFYAGYPITPSTEVAETSSIRLPQVGGVYIQMEDEISSMAALIGASCSGKKSYTATSGPGLSLMQENLGVAVLGEIPCVIIDVQRSGPSTGLATKPAQGDVLQARWGTHGDHSMIVLSPSSVQDCFDLMITAFNYSEQYRTPVIFLSDEIIGHLREQVIIRSPEEIKVVERRHPDCPPQMYKPYDHTEGLAPLAAYGSKYVFKVNGSMHDEMGYPCARPDNADRMIRHLSDKIESHRDEIAITRKYAMKDAQYVIIAYGGSARSALEAMKKGRSQGIPIGVLQLVTIWPIAEKDIREAMEQAEAVVVPELNLGQYIGEIRMRNPKHIPVEGVNRVDGKPIEPADILKKIEEVAR</sequence>
<dbReference type="InterPro" id="IPR002880">
    <property type="entry name" value="Pyrv_Fd/Flavodoxin_OxRdtase_N"/>
</dbReference>
<accession>A8RJL6</accession>
<feature type="domain" description="Pyruvate:ferredoxin oxidoreductase core" evidence="3">
    <location>
        <begin position="275"/>
        <end position="369"/>
    </location>
</feature>
<feature type="domain" description="Pyruvate flavodoxin/ferredoxin oxidoreductase pyrimidine binding" evidence="2">
    <location>
        <begin position="17"/>
        <end position="240"/>
    </location>
</feature>
<keyword evidence="1" id="KW-0560">Oxidoreductase</keyword>
<dbReference type="InterPro" id="IPR050722">
    <property type="entry name" value="Pyruvate:ferred/Flavod_OxRd"/>
</dbReference>
<dbReference type="eggNOG" id="COG0674">
    <property type="taxonomic scope" value="Bacteria"/>
</dbReference>
<evidence type="ECO:0000256" key="1">
    <source>
        <dbReference type="ARBA" id="ARBA00023002"/>
    </source>
</evidence>
<organism evidence="4 5">
    <name type="scientific">Enterocloster bolteae (strain ATCC BAA-613 / DSM 15670 / CCUG 46953 / JCM 12243 / WAL 16351)</name>
    <name type="common">Clostridium bolteae</name>
    <dbReference type="NCBI Taxonomy" id="411902"/>
    <lineage>
        <taxon>Bacteria</taxon>
        <taxon>Bacillati</taxon>
        <taxon>Bacillota</taxon>
        <taxon>Clostridia</taxon>
        <taxon>Lachnospirales</taxon>
        <taxon>Lachnospiraceae</taxon>
        <taxon>Enterocloster</taxon>
    </lineage>
</organism>
<dbReference type="HOGENOM" id="CLU_017038_0_0_9"/>
<dbReference type="CDD" id="cd07034">
    <property type="entry name" value="TPP_PYR_PFOR_IOR-alpha_like"/>
    <property type="match status" value="1"/>
</dbReference>
<dbReference type="GO" id="GO:0016491">
    <property type="term" value="F:oxidoreductase activity"/>
    <property type="evidence" value="ECO:0007669"/>
    <property type="project" value="UniProtKB-KW"/>
</dbReference>
<dbReference type="AlphaFoldDB" id="A8RJL6"/>
<dbReference type="InterPro" id="IPR033412">
    <property type="entry name" value="PFOR_II"/>
</dbReference>
<dbReference type="Pfam" id="PF17147">
    <property type="entry name" value="PFOR_II"/>
    <property type="match status" value="1"/>
</dbReference>
<evidence type="ECO:0000259" key="3">
    <source>
        <dbReference type="Pfam" id="PF17147"/>
    </source>
</evidence>
<dbReference type="Proteomes" id="UP000005396">
    <property type="component" value="Unassembled WGS sequence"/>
</dbReference>
<dbReference type="PANTHER" id="PTHR32154:SF14">
    <property type="entry name" value="2-OXOGLUTARATE SYNTHASE SUBUNIT KORA"/>
    <property type="match status" value="1"/>
</dbReference>
<evidence type="ECO:0000259" key="2">
    <source>
        <dbReference type="Pfam" id="PF01855"/>
    </source>
</evidence>
<evidence type="ECO:0000313" key="4">
    <source>
        <dbReference type="EMBL" id="EDP18589.1"/>
    </source>
</evidence>
<gene>
    <name evidence="4" type="ORF">CLOBOL_00951</name>
</gene>
<protein>
    <recommendedName>
        <fullName evidence="6">2-oxoacid:acceptor oxidoreductase subunit alpha</fullName>
    </recommendedName>
</protein>
<dbReference type="Gene3D" id="3.40.50.920">
    <property type="match status" value="1"/>
</dbReference>
<evidence type="ECO:0008006" key="6">
    <source>
        <dbReference type="Google" id="ProtNLM"/>
    </source>
</evidence>
<dbReference type="SUPFAM" id="SSF52518">
    <property type="entry name" value="Thiamin diphosphate-binding fold (THDP-binding)"/>
    <property type="match status" value="1"/>
</dbReference>
<dbReference type="EMBL" id="ABCC02000011">
    <property type="protein sequence ID" value="EDP18589.1"/>
    <property type="molecule type" value="Genomic_DNA"/>
</dbReference>
<dbReference type="Pfam" id="PF01855">
    <property type="entry name" value="POR_N"/>
    <property type="match status" value="1"/>
</dbReference>
<dbReference type="InterPro" id="IPR029061">
    <property type="entry name" value="THDP-binding"/>
</dbReference>
<dbReference type="FunFam" id="3.40.50.970:FF:000022">
    <property type="entry name" value="2-oxoglutarate ferredoxin oxidoreductase alpha subunit"/>
    <property type="match status" value="1"/>
</dbReference>
<reference evidence="4 5" key="2">
    <citation type="submission" date="2007-09" db="EMBL/GenBank/DDBJ databases">
        <title>Draft genome sequence of Clostridium bolteae (ATCC BAA-613).</title>
        <authorList>
            <person name="Sudarsanam P."/>
            <person name="Ley R."/>
            <person name="Guruge J."/>
            <person name="Turnbaugh P.J."/>
            <person name="Mahowald M."/>
            <person name="Liep D."/>
            <person name="Gordon J."/>
        </authorList>
    </citation>
    <scope>NUCLEOTIDE SEQUENCE [LARGE SCALE GENOMIC DNA]</scope>
    <source>
        <strain evidence="5">ATCC BAA-613 / DSM 15670 / CCUG 46953 / JCM 12243 / WAL 16351</strain>
    </source>
</reference>
<dbReference type="Gene3D" id="3.40.50.970">
    <property type="match status" value="1"/>
</dbReference>
<dbReference type="GO" id="GO:0006979">
    <property type="term" value="P:response to oxidative stress"/>
    <property type="evidence" value="ECO:0007669"/>
    <property type="project" value="TreeGrafter"/>
</dbReference>
<evidence type="ECO:0000313" key="5">
    <source>
        <dbReference type="Proteomes" id="UP000005396"/>
    </source>
</evidence>
<dbReference type="NCBIfam" id="NF006412">
    <property type="entry name" value="PRK08659.1"/>
    <property type="match status" value="1"/>
</dbReference>
<dbReference type="PaxDb" id="411902-CLOBOL_00951"/>